<dbReference type="InParanoid" id="A0A507BA83"/>
<dbReference type="Proteomes" id="UP000319257">
    <property type="component" value="Unassembled WGS sequence"/>
</dbReference>
<keyword evidence="2" id="KW-1133">Transmembrane helix</keyword>
<reference evidence="3 4" key="1">
    <citation type="submission" date="2019-06" db="EMBL/GenBank/DDBJ databases">
        <title>Draft genome sequence of the filamentous fungus Phialemoniopsis curvata isolated from diesel fuel.</title>
        <authorList>
            <person name="Varaljay V.A."/>
            <person name="Lyon W.J."/>
            <person name="Crouch A.L."/>
            <person name="Drake C.E."/>
            <person name="Hollomon J.M."/>
            <person name="Nadeau L.J."/>
            <person name="Nunn H.S."/>
            <person name="Stevenson B.S."/>
            <person name="Bojanowski C.L."/>
            <person name="Crookes-Goodson W.J."/>
        </authorList>
    </citation>
    <scope>NUCLEOTIDE SEQUENCE [LARGE SCALE GENOMIC DNA]</scope>
    <source>
        <strain evidence="3 4">D216</strain>
    </source>
</reference>
<feature type="compositionally biased region" description="Polar residues" evidence="1">
    <location>
        <begin position="102"/>
        <end position="114"/>
    </location>
</feature>
<comment type="caution">
    <text evidence="3">The sequence shown here is derived from an EMBL/GenBank/DDBJ whole genome shotgun (WGS) entry which is preliminary data.</text>
</comment>
<keyword evidence="4" id="KW-1185">Reference proteome</keyword>
<evidence type="ECO:0000313" key="4">
    <source>
        <dbReference type="Proteomes" id="UP000319257"/>
    </source>
</evidence>
<proteinExistence type="predicted"/>
<evidence type="ECO:0000256" key="1">
    <source>
        <dbReference type="SAM" id="MobiDB-lite"/>
    </source>
</evidence>
<evidence type="ECO:0000256" key="2">
    <source>
        <dbReference type="SAM" id="Phobius"/>
    </source>
</evidence>
<protein>
    <submittedName>
        <fullName evidence="3">Uncharacterized protein</fullName>
    </submittedName>
</protein>
<sequence>MGASMSTYVGWGVIFSLAGFYIINERNKAHKREAAKTAALKQKQEERQTQLGRKETKPKRQRIEPTQRDSYASKLKQEAQPQTYPASYSSDEEVDNREFARQLSNAKQGTNFTSKSKEETRQKSVKQSRAKEMPAPVEKKGSAPSSTTGADADDDQSSVASPSINATKAGDVSDMLEPAGSGPSVLRLTGTEEKKAKEKKTKAPQPTETKKQRQNRRKAEAAKADREEAEKARKVLEEQQRRTARIAEGRAAKDGSAFMASQAASNAWTNNGVNGSSKAAESNFIPVQPLDTFDSKPAPVPNPPKAAATSGDSWVSSLPSEEEQMEAALKDDDAWSTVKTKPRKGKKKDETTESVTTTAPASQPAVAVAAPAVKSQPANGRPAKPFHQTSSFAALSTDDPAEDEDDEEEWDV</sequence>
<feature type="compositionally biased region" description="Basic and acidic residues" evidence="1">
    <location>
        <begin position="42"/>
        <end position="55"/>
    </location>
</feature>
<dbReference type="RefSeq" id="XP_030998478.1">
    <property type="nucleotide sequence ID" value="XM_031138038.1"/>
</dbReference>
<dbReference type="EMBL" id="SKBQ01000016">
    <property type="protein sequence ID" value="TPX16767.1"/>
    <property type="molecule type" value="Genomic_DNA"/>
</dbReference>
<feature type="region of interest" description="Disordered" evidence="1">
    <location>
        <begin position="285"/>
        <end position="412"/>
    </location>
</feature>
<feature type="compositionally biased region" description="Basic and acidic residues" evidence="1">
    <location>
        <begin position="129"/>
        <end position="141"/>
    </location>
</feature>
<gene>
    <name evidence="3" type="ORF">E0L32_003708</name>
</gene>
<feature type="compositionally biased region" description="Polar residues" evidence="1">
    <location>
        <begin position="310"/>
        <end position="319"/>
    </location>
</feature>
<name>A0A507BA83_9PEZI</name>
<dbReference type="AlphaFoldDB" id="A0A507BA83"/>
<feature type="compositionally biased region" description="Acidic residues" evidence="1">
    <location>
        <begin position="399"/>
        <end position="412"/>
    </location>
</feature>
<keyword evidence="2" id="KW-0812">Transmembrane</keyword>
<feature type="compositionally biased region" description="Low complexity" evidence="1">
    <location>
        <begin position="354"/>
        <end position="378"/>
    </location>
</feature>
<dbReference type="OrthoDB" id="4207724at2759"/>
<accession>A0A507BA83</accession>
<evidence type="ECO:0000313" key="3">
    <source>
        <dbReference type="EMBL" id="TPX16767.1"/>
    </source>
</evidence>
<feature type="compositionally biased region" description="Basic and acidic residues" evidence="1">
    <location>
        <begin position="217"/>
        <end position="241"/>
    </location>
</feature>
<keyword evidence="2" id="KW-0472">Membrane</keyword>
<feature type="transmembrane region" description="Helical" evidence="2">
    <location>
        <begin position="6"/>
        <end position="23"/>
    </location>
</feature>
<dbReference type="GeneID" id="41971155"/>
<organism evidence="3 4">
    <name type="scientific">Thyridium curvatum</name>
    <dbReference type="NCBI Taxonomy" id="1093900"/>
    <lineage>
        <taxon>Eukaryota</taxon>
        <taxon>Fungi</taxon>
        <taxon>Dikarya</taxon>
        <taxon>Ascomycota</taxon>
        <taxon>Pezizomycotina</taxon>
        <taxon>Sordariomycetes</taxon>
        <taxon>Sordariomycetidae</taxon>
        <taxon>Thyridiales</taxon>
        <taxon>Thyridiaceae</taxon>
        <taxon>Thyridium</taxon>
    </lineage>
</organism>
<feature type="region of interest" description="Disordered" evidence="1">
    <location>
        <begin position="30"/>
        <end position="241"/>
    </location>
</feature>
<feature type="compositionally biased region" description="Polar residues" evidence="1">
    <location>
        <begin position="79"/>
        <end position="89"/>
    </location>
</feature>